<feature type="compositionally biased region" description="Basic and acidic residues" evidence="3">
    <location>
        <begin position="14"/>
        <end position="30"/>
    </location>
</feature>
<comment type="caution">
    <text evidence="5">The sequence shown here is derived from an EMBL/GenBank/DDBJ whole genome shotgun (WGS) entry which is preliminary data.</text>
</comment>
<dbReference type="EMBL" id="JASJQH010007054">
    <property type="protein sequence ID" value="KAK9719263.1"/>
    <property type="molecule type" value="Genomic_DNA"/>
</dbReference>
<comment type="similarity">
    <text evidence="1">Belongs to the SMAP family.</text>
</comment>
<feature type="region of interest" description="Disordered" evidence="3">
    <location>
        <begin position="1"/>
        <end position="124"/>
    </location>
</feature>
<dbReference type="Pfam" id="PF15477">
    <property type="entry name" value="SMAP"/>
    <property type="match status" value="1"/>
</dbReference>
<accession>A0ABR2W3Y9</accession>
<evidence type="ECO:0000256" key="1">
    <source>
        <dbReference type="ARBA" id="ARBA00006502"/>
    </source>
</evidence>
<name>A0ABR2W3Y9_9FUNG</name>
<feature type="compositionally biased region" description="Basic residues" evidence="3">
    <location>
        <begin position="63"/>
        <end position="72"/>
    </location>
</feature>
<organism evidence="5 6">
    <name type="scientific">Basidiobolus ranarum</name>
    <dbReference type="NCBI Taxonomy" id="34480"/>
    <lineage>
        <taxon>Eukaryota</taxon>
        <taxon>Fungi</taxon>
        <taxon>Fungi incertae sedis</taxon>
        <taxon>Zoopagomycota</taxon>
        <taxon>Entomophthoromycotina</taxon>
        <taxon>Basidiobolomycetes</taxon>
        <taxon>Basidiobolales</taxon>
        <taxon>Basidiobolaceae</taxon>
        <taxon>Basidiobolus</taxon>
    </lineage>
</organism>
<evidence type="ECO:0000313" key="5">
    <source>
        <dbReference type="EMBL" id="KAK9719263.1"/>
    </source>
</evidence>
<feature type="compositionally biased region" description="Low complexity" evidence="3">
    <location>
        <begin position="152"/>
        <end position="163"/>
    </location>
</feature>
<feature type="compositionally biased region" description="Basic residues" evidence="3">
    <location>
        <begin position="31"/>
        <end position="51"/>
    </location>
</feature>
<evidence type="ECO:0000256" key="3">
    <source>
        <dbReference type="SAM" id="MobiDB-lite"/>
    </source>
</evidence>
<proteinExistence type="inferred from homology"/>
<feature type="compositionally biased region" description="Polar residues" evidence="3">
    <location>
        <begin position="107"/>
        <end position="123"/>
    </location>
</feature>
<reference evidence="5 6" key="1">
    <citation type="submission" date="2023-04" db="EMBL/GenBank/DDBJ databases">
        <title>Genome of Basidiobolus ranarum AG-B5.</title>
        <authorList>
            <person name="Stajich J.E."/>
            <person name="Carter-House D."/>
            <person name="Gryganskyi A."/>
        </authorList>
    </citation>
    <scope>NUCLEOTIDE SEQUENCE [LARGE SCALE GENOMIC DNA]</scope>
    <source>
        <strain evidence="5 6">AG-B5</strain>
    </source>
</reference>
<dbReference type="Proteomes" id="UP001479436">
    <property type="component" value="Unassembled WGS sequence"/>
</dbReference>
<dbReference type="InterPro" id="IPR028124">
    <property type="entry name" value="SMAP_dom"/>
</dbReference>
<protein>
    <recommendedName>
        <fullName evidence="2">Small acidic protein</fullName>
    </recommendedName>
</protein>
<keyword evidence="6" id="KW-1185">Reference proteome</keyword>
<dbReference type="PANTHER" id="PTHR22175">
    <property type="entry name" value="SMALL ACIDIC PROTEIN-RELATED"/>
    <property type="match status" value="1"/>
</dbReference>
<feature type="domain" description="Small acidic protein-like" evidence="4">
    <location>
        <begin position="119"/>
        <end position="206"/>
    </location>
</feature>
<sequence length="209" mass="23544">MTSKEHTIKKKRKHEEEDSPKTTGEEQVKKEKLKKKDKKEKKDKKDKKKEKKEKEEDVESKKDKKSKKKQKEKSKSKTEGSKKKHKSNSSTESSSEDESINEKPSKSSEAVSEGSWNNWSAASFANDERKDKFLRLLGAKKSGEKEGKKKGLFGSLGKLPSSSADDTANSAIDADYAKKVNSALEKQFENGLKLRKQQFKGRGGLGFNS</sequence>
<feature type="region of interest" description="Disordered" evidence="3">
    <location>
        <begin position="139"/>
        <end position="168"/>
    </location>
</feature>
<evidence type="ECO:0000313" key="6">
    <source>
        <dbReference type="Proteomes" id="UP001479436"/>
    </source>
</evidence>
<dbReference type="InterPro" id="IPR026714">
    <property type="entry name" value="SMAP"/>
</dbReference>
<evidence type="ECO:0000256" key="2">
    <source>
        <dbReference type="ARBA" id="ARBA00016161"/>
    </source>
</evidence>
<evidence type="ECO:0000259" key="4">
    <source>
        <dbReference type="Pfam" id="PF15477"/>
    </source>
</evidence>
<gene>
    <name evidence="5" type="ORF">K7432_004897</name>
</gene>
<feature type="compositionally biased region" description="Basic and acidic residues" evidence="3">
    <location>
        <begin position="52"/>
        <end position="62"/>
    </location>
</feature>
<dbReference type="PANTHER" id="PTHR22175:SF0">
    <property type="entry name" value="SMALL ACIDIC PROTEIN"/>
    <property type="match status" value="1"/>
</dbReference>